<organism evidence="1 2">
    <name type="scientific">Rotaria magnacalcarata</name>
    <dbReference type="NCBI Taxonomy" id="392030"/>
    <lineage>
        <taxon>Eukaryota</taxon>
        <taxon>Metazoa</taxon>
        <taxon>Spiralia</taxon>
        <taxon>Gnathifera</taxon>
        <taxon>Rotifera</taxon>
        <taxon>Eurotatoria</taxon>
        <taxon>Bdelloidea</taxon>
        <taxon>Philodinida</taxon>
        <taxon>Philodinidae</taxon>
        <taxon>Rotaria</taxon>
    </lineage>
</organism>
<reference evidence="1" key="1">
    <citation type="submission" date="2021-02" db="EMBL/GenBank/DDBJ databases">
        <authorList>
            <person name="Nowell W R."/>
        </authorList>
    </citation>
    <scope>NUCLEOTIDE SEQUENCE</scope>
</reference>
<sequence>PKRALDYYKQALNLYKDCLPDGHENQIDLEINIERLTKEMAA</sequence>
<proteinExistence type="predicted"/>
<gene>
    <name evidence="1" type="ORF">GIL414_LOCUS54197</name>
</gene>
<dbReference type="AlphaFoldDB" id="A0A8S3CWM0"/>
<name>A0A8S3CWM0_9BILA</name>
<dbReference type="Proteomes" id="UP000681720">
    <property type="component" value="Unassembled WGS sequence"/>
</dbReference>
<accession>A0A8S3CWM0</accession>
<evidence type="ECO:0000313" key="1">
    <source>
        <dbReference type="EMBL" id="CAF4948676.1"/>
    </source>
</evidence>
<protein>
    <submittedName>
        <fullName evidence="1">Uncharacterized protein</fullName>
    </submittedName>
</protein>
<evidence type="ECO:0000313" key="2">
    <source>
        <dbReference type="Proteomes" id="UP000681720"/>
    </source>
</evidence>
<dbReference type="EMBL" id="CAJOBJ010189583">
    <property type="protein sequence ID" value="CAF4948676.1"/>
    <property type="molecule type" value="Genomic_DNA"/>
</dbReference>
<feature type="non-terminal residue" evidence="1">
    <location>
        <position position="1"/>
    </location>
</feature>
<comment type="caution">
    <text evidence="1">The sequence shown here is derived from an EMBL/GenBank/DDBJ whole genome shotgun (WGS) entry which is preliminary data.</text>
</comment>